<sequence length="374" mass="42988">MIKKMNLPTNALELTAGVGPLFWWDFVQKNGKKRLDIIFRKADVEKMRKTRGWELILSHDIEKNTTTGFYKGTGSSNMADVLESLKQCADNTYHPLLIPLLIFEMECMAGTELRQRTARAWVRSIENQLGQEFLHPTDDSHHLAELHTELLRRDIVECHAQVLWKAPKDYTRILQSFRACLRRLGPEVSNIKDVAEMHQRFGSRVDFLEQRFESLGVYMDKTLMRLSMQQDALVNVIARQENRLTVRLAGEQRALAYATKNDSTAMKALSLLGAIFLPGAYVASILSTTFFDFHDSADLSSAVSPKFWLYWVVVIPFTVCVVAAWYVWERQRKKKTHEVAEALKQQGVDVDQMEAELLAAMRERVRNSGEERYA</sequence>
<keyword evidence="1" id="KW-0472">Membrane</keyword>
<protein>
    <submittedName>
        <fullName evidence="2">Uncharacterized protein</fullName>
    </submittedName>
</protein>
<reference evidence="2 3" key="1">
    <citation type="submission" date="2024-03" db="EMBL/GenBank/DDBJ databases">
        <title>A high-quality draft genome sequence of Diaporthe vaccinii, a causative agent of upright dieback and viscid rot disease in cranberry plants.</title>
        <authorList>
            <person name="Sarrasin M."/>
            <person name="Lang B.F."/>
            <person name="Burger G."/>
        </authorList>
    </citation>
    <scope>NUCLEOTIDE SEQUENCE [LARGE SCALE GENOMIC DNA]</scope>
    <source>
        <strain evidence="2 3">IS7</strain>
    </source>
</reference>
<gene>
    <name evidence="2" type="ORF">FJTKL_06588</name>
</gene>
<evidence type="ECO:0000313" key="2">
    <source>
        <dbReference type="EMBL" id="KAL2272422.1"/>
    </source>
</evidence>
<dbReference type="Gene3D" id="1.20.58.340">
    <property type="entry name" value="Magnesium transport protein CorA, transmembrane region"/>
    <property type="match status" value="1"/>
</dbReference>
<proteinExistence type="predicted"/>
<organism evidence="2 3">
    <name type="scientific">Diaporthe vaccinii</name>
    <dbReference type="NCBI Taxonomy" id="105482"/>
    <lineage>
        <taxon>Eukaryota</taxon>
        <taxon>Fungi</taxon>
        <taxon>Dikarya</taxon>
        <taxon>Ascomycota</taxon>
        <taxon>Pezizomycotina</taxon>
        <taxon>Sordariomycetes</taxon>
        <taxon>Sordariomycetidae</taxon>
        <taxon>Diaporthales</taxon>
        <taxon>Diaporthaceae</taxon>
        <taxon>Diaporthe</taxon>
        <taxon>Diaporthe eres species complex</taxon>
    </lineage>
</organism>
<evidence type="ECO:0000313" key="3">
    <source>
        <dbReference type="Proteomes" id="UP001600888"/>
    </source>
</evidence>
<dbReference type="EMBL" id="JBAWTH010000239">
    <property type="protein sequence ID" value="KAL2272422.1"/>
    <property type="molecule type" value="Genomic_DNA"/>
</dbReference>
<evidence type="ECO:0000256" key="1">
    <source>
        <dbReference type="SAM" id="Phobius"/>
    </source>
</evidence>
<keyword evidence="3" id="KW-1185">Reference proteome</keyword>
<feature type="transmembrane region" description="Helical" evidence="1">
    <location>
        <begin position="307"/>
        <end position="328"/>
    </location>
</feature>
<name>A0ABR4DPX2_9PEZI</name>
<keyword evidence="1" id="KW-0812">Transmembrane</keyword>
<accession>A0ABR4DPX2</accession>
<feature type="transmembrane region" description="Helical" evidence="1">
    <location>
        <begin position="268"/>
        <end position="287"/>
    </location>
</feature>
<keyword evidence="1" id="KW-1133">Transmembrane helix</keyword>
<dbReference type="Proteomes" id="UP001600888">
    <property type="component" value="Unassembled WGS sequence"/>
</dbReference>
<comment type="caution">
    <text evidence="2">The sequence shown here is derived from an EMBL/GenBank/DDBJ whole genome shotgun (WGS) entry which is preliminary data.</text>
</comment>